<dbReference type="Proteomes" id="UP000813461">
    <property type="component" value="Unassembled WGS sequence"/>
</dbReference>
<dbReference type="OrthoDB" id="284473at2759"/>
<feature type="compositionally biased region" description="Polar residues" evidence="1">
    <location>
        <begin position="263"/>
        <end position="272"/>
    </location>
</feature>
<accession>A0A8K0R9D4</accession>
<feature type="region of interest" description="Disordered" evidence="1">
    <location>
        <begin position="102"/>
        <end position="543"/>
    </location>
</feature>
<dbReference type="AlphaFoldDB" id="A0A8K0R9D4"/>
<feature type="compositionally biased region" description="Basic and acidic residues" evidence="1">
    <location>
        <begin position="168"/>
        <end position="198"/>
    </location>
</feature>
<keyword evidence="3" id="KW-1185">Reference proteome</keyword>
<protein>
    <submittedName>
        <fullName evidence="2">Uncharacterized protein</fullName>
    </submittedName>
</protein>
<feature type="compositionally biased region" description="Low complexity" evidence="1">
    <location>
        <begin position="207"/>
        <end position="217"/>
    </location>
</feature>
<evidence type="ECO:0000313" key="2">
    <source>
        <dbReference type="EMBL" id="KAH7089744.1"/>
    </source>
</evidence>
<feature type="compositionally biased region" description="Polar residues" evidence="1">
    <location>
        <begin position="413"/>
        <end position="424"/>
    </location>
</feature>
<organism evidence="2 3">
    <name type="scientific">Paraphoma chrysanthemicola</name>
    <dbReference type="NCBI Taxonomy" id="798071"/>
    <lineage>
        <taxon>Eukaryota</taxon>
        <taxon>Fungi</taxon>
        <taxon>Dikarya</taxon>
        <taxon>Ascomycota</taxon>
        <taxon>Pezizomycotina</taxon>
        <taxon>Dothideomycetes</taxon>
        <taxon>Pleosporomycetidae</taxon>
        <taxon>Pleosporales</taxon>
        <taxon>Pleosporineae</taxon>
        <taxon>Phaeosphaeriaceae</taxon>
        <taxon>Paraphoma</taxon>
    </lineage>
</organism>
<gene>
    <name evidence="2" type="ORF">FB567DRAFT_559199</name>
</gene>
<name>A0A8K0R9D4_9PLEO</name>
<feature type="compositionally biased region" description="Basic and acidic residues" evidence="1">
    <location>
        <begin position="274"/>
        <end position="286"/>
    </location>
</feature>
<feature type="region of interest" description="Disordered" evidence="1">
    <location>
        <begin position="1"/>
        <end position="30"/>
    </location>
</feature>
<dbReference type="EMBL" id="JAGMVJ010000006">
    <property type="protein sequence ID" value="KAH7089744.1"/>
    <property type="molecule type" value="Genomic_DNA"/>
</dbReference>
<feature type="compositionally biased region" description="Pro residues" evidence="1">
    <location>
        <begin position="241"/>
        <end position="255"/>
    </location>
</feature>
<feature type="compositionally biased region" description="Polar residues" evidence="1">
    <location>
        <begin position="489"/>
        <end position="540"/>
    </location>
</feature>
<feature type="compositionally biased region" description="Basic and acidic residues" evidence="1">
    <location>
        <begin position="306"/>
        <end position="321"/>
    </location>
</feature>
<feature type="compositionally biased region" description="Basic and acidic residues" evidence="1">
    <location>
        <begin position="218"/>
        <end position="233"/>
    </location>
</feature>
<evidence type="ECO:0000313" key="3">
    <source>
        <dbReference type="Proteomes" id="UP000813461"/>
    </source>
</evidence>
<evidence type="ECO:0000256" key="1">
    <source>
        <dbReference type="SAM" id="MobiDB-lite"/>
    </source>
</evidence>
<sequence>MSGPERPEPTVETTRSLKRKSLSQDDQDDLDALDKVFKRIKAVAPRTPYILSTPSLYPYTYHSQQEANAWMLGRLWHHDEEHLQYRTYIYREPCQDCLELQAGEDEDPHPEPPDSQASNNGGQTAKRKLNLSAFKVKQANGTVTPGSKKVSPNLPPIKVAQAQVNGVKKPERKAAGDRQPEPKPPKKDPDEARNERGTSKPTNITVRQSQPRPSSPSRKSDAADAKANIDKTSHSNSTPHSLPPMLSPIQEPPSNPYGLPNILSPTLPSNIQAELDKIEVQRKRAESNASTSSSDRKSQTLAVPKTRVEKSTEAVKSEPRIRSVSINGKSPNLEPTKRKEDTSPSLIVKLKFSKAKVPTVKQILRLPPKRNAVEKKDRQDARDTPLGSQEKKLEEEPKKKKPIPKVAARRSDNTTPVLTPSTKTAAVPPTTVKLPEKRPRTDDDVASAVPSKRPRATSTQDRPITPIQQSTSSPSLSVKSSAQKAQSQYTTPKNNHKTISMLRTNSTESNDSTPGRSATTPAGTKSESKSGPTSAPSASKKQADAQLLAQMSMKLNQMGRALKHKATEILTKRDKPITKQDERLAAVTNMECILSYMVAYYVQDVSLHARGRGSEVEQTWKTLLPLCASYARTTKDFKHLDGLRSYLSSVIASAICTHVSQRAATSRNHDSPQDIPPADLAKQHSALTANFALLSDHTMKMNQHYQEARIALPFEDIQSLYKKTFAGRESNPKLVKEAERISPTRMSGPYFLPISNDTTPIQAARFGLKFLTEYCEKEKLEYSLRVNLDKPE</sequence>
<feature type="compositionally biased region" description="Low complexity" evidence="1">
    <location>
        <begin position="470"/>
        <end position="488"/>
    </location>
</feature>
<proteinExistence type="predicted"/>
<comment type="caution">
    <text evidence="2">The sequence shown here is derived from an EMBL/GenBank/DDBJ whole genome shotgun (WGS) entry which is preliminary data.</text>
</comment>
<feature type="compositionally biased region" description="Polar residues" evidence="1">
    <location>
        <begin position="456"/>
        <end position="469"/>
    </location>
</feature>
<reference evidence="2" key="1">
    <citation type="journal article" date="2021" name="Nat. Commun.">
        <title>Genetic determinants of endophytism in the Arabidopsis root mycobiome.</title>
        <authorList>
            <person name="Mesny F."/>
            <person name="Miyauchi S."/>
            <person name="Thiergart T."/>
            <person name="Pickel B."/>
            <person name="Atanasova L."/>
            <person name="Karlsson M."/>
            <person name="Huettel B."/>
            <person name="Barry K.W."/>
            <person name="Haridas S."/>
            <person name="Chen C."/>
            <person name="Bauer D."/>
            <person name="Andreopoulos W."/>
            <person name="Pangilinan J."/>
            <person name="LaButti K."/>
            <person name="Riley R."/>
            <person name="Lipzen A."/>
            <person name="Clum A."/>
            <person name="Drula E."/>
            <person name="Henrissat B."/>
            <person name="Kohler A."/>
            <person name="Grigoriev I.V."/>
            <person name="Martin F.M."/>
            <person name="Hacquard S."/>
        </authorList>
    </citation>
    <scope>NUCLEOTIDE SEQUENCE</scope>
    <source>
        <strain evidence="2">MPI-SDFR-AT-0120</strain>
    </source>
</reference>
<feature type="compositionally biased region" description="Basic and acidic residues" evidence="1">
    <location>
        <begin position="434"/>
        <end position="443"/>
    </location>
</feature>
<feature type="compositionally biased region" description="Basic and acidic residues" evidence="1">
    <location>
        <begin position="371"/>
        <end position="398"/>
    </location>
</feature>